<dbReference type="InterPro" id="IPR002201">
    <property type="entry name" value="Glyco_trans_9"/>
</dbReference>
<dbReference type="Pfam" id="PF01075">
    <property type="entry name" value="Glyco_transf_9"/>
    <property type="match status" value="1"/>
</dbReference>
<dbReference type="SUPFAM" id="SSF53756">
    <property type="entry name" value="UDP-Glycosyltransferase/glycogen phosphorylase"/>
    <property type="match status" value="1"/>
</dbReference>
<evidence type="ECO:0000256" key="2">
    <source>
        <dbReference type="ARBA" id="ARBA00022679"/>
    </source>
</evidence>
<sequence>MPYRPLADPAVRRVAVVRLRVGLGDLMCSVPALRALRAARPDLDVTVVTWDEVAPFVDRMRAYVDHLLPFPGFPGIPDRPVDPAGWEPFLRAATGFDLAIQSYGDNLAANEVCRALGARLVGGFWPTGIPADPPADPPPLHLRYPRHLHEAWRHLRLFAHLGVPVAERAETAALEFPTWPADRDDDARVRGRYGLGPGEYAVVHPGATAPSRRWQAERFAAVADALAGRGLRVVVTGVAAERDLTEAVVRQARSCPLDLTGATSLGGYALLLRNAALVVCNDTGTSHLAAAVGTPSVTVFLASDPVRWAHAGQRHRVARTAVECNPCPHLTCPIDFRCATRLPVGEVLTQVDALLPGDTSPRRPAPVPSG</sequence>
<accession>A0A8J3LTP3</accession>
<dbReference type="AlphaFoldDB" id="A0A8J3LTP3"/>
<comment type="caution">
    <text evidence="3">The sequence shown here is derived from an EMBL/GenBank/DDBJ whole genome shotgun (WGS) entry which is preliminary data.</text>
</comment>
<dbReference type="CDD" id="cd03789">
    <property type="entry name" value="GT9_LPS_heptosyltransferase"/>
    <property type="match status" value="1"/>
</dbReference>
<dbReference type="PANTHER" id="PTHR30160:SF1">
    <property type="entry name" value="LIPOPOLYSACCHARIDE 1,2-N-ACETYLGLUCOSAMINETRANSFERASE-RELATED"/>
    <property type="match status" value="1"/>
</dbReference>
<name>A0A8J3LTP3_9ACTN</name>
<dbReference type="PANTHER" id="PTHR30160">
    <property type="entry name" value="TETRAACYLDISACCHARIDE 4'-KINASE-RELATED"/>
    <property type="match status" value="1"/>
</dbReference>
<dbReference type="GO" id="GO:0009244">
    <property type="term" value="P:lipopolysaccharide core region biosynthetic process"/>
    <property type="evidence" value="ECO:0007669"/>
    <property type="project" value="TreeGrafter"/>
</dbReference>
<keyword evidence="1" id="KW-0328">Glycosyltransferase</keyword>
<protein>
    <submittedName>
        <fullName evidence="3">LPS biosynthesis-related glycosyltransferase</fullName>
    </submittedName>
</protein>
<reference evidence="3" key="1">
    <citation type="submission" date="2021-01" db="EMBL/GenBank/DDBJ databases">
        <title>Whole genome shotgun sequence of Planosporangium flavigriseum NBRC 105377.</title>
        <authorList>
            <person name="Komaki H."/>
            <person name="Tamura T."/>
        </authorList>
    </citation>
    <scope>NUCLEOTIDE SEQUENCE</scope>
    <source>
        <strain evidence="3">NBRC 105377</strain>
    </source>
</reference>
<dbReference type="GO" id="GO:0008713">
    <property type="term" value="F:ADP-heptose-lipopolysaccharide heptosyltransferase activity"/>
    <property type="evidence" value="ECO:0007669"/>
    <property type="project" value="TreeGrafter"/>
</dbReference>
<dbReference type="Proteomes" id="UP000653674">
    <property type="component" value="Unassembled WGS sequence"/>
</dbReference>
<keyword evidence="2" id="KW-0808">Transferase</keyword>
<evidence type="ECO:0000313" key="3">
    <source>
        <dbReference type="EMBL" id="GIG73659.1"/>
    </source>
</evidence>
<gene>
    <name evidence="3" type="ORF">Pfl04_20630</name>
</gene>
<dbReference type="Gene3D" id="3.40.50.2000">
    <property type="entry name" value="Glycogen Phosphorylase B"/>
    <property type="match status" value="2"/>
</dbReference>
<evidence type="ECO:0000313" key="4">
    <source>
        <dbReference type="Proteomes" id="UP000653674"/>
    </source>
</evidence>
<organism evidence="3 4">
    <name type="scientific">Planosporangium flavigriseum</name>
    <dbReference type="NCBI Taxonomy" id="373681"/>
    <lineage>
        <taxon>Bacteria</taxon>
        <taxon>Bacillati</taxon>
        <taxon>Actinomycetota</taxon>
        <taxon>Actinomycetes</taxon>
        <taxon>Micromonosporales</taxon>
        <taxon>Micromonosporaceae</taxon>
        <taxon>Planosporangium</taxon>
    </lineage>
</organism>
<evidence type="ECO:0000256" key="1">
    <source>
        <dbReference type="ARBA" id="ARBA00022676"/>
    </source>
</evidence>
<dbReference type="InterPro" id="IPR051199">
    <property type="entry name" value="LPS_LOS_Heptosyltrfase"/>
</dbReference>
<proteinExistence type="predicted"/>
<keyword evidence="4" id="KW-1185">Reference proteome</keyword>
<dbReference type="GO" id="GO:0005829">
    <property type="term" value="C:cytosol"/>
    <property type="evidence" value="ECO:0007669"/>
    <property type="project" value="TreeGrafter"/>
</dbReference>
<dbReference type="EMBL" id="BONU01000010">
    <property type="protein sequence ID" value="GIG73659.1"/>
    <property type="molecule type" value="Genomic_DNA"/>
</dbReference>
<dbReference type="RefSeq" id="WP_168077739.1">
    <property type="nucleotide sequence ID" value="NZ_BAAAQJ010000003.1"/>
</dbReference>